<dbReference type="InterPro" id="IPR010486">
    <property type="entry name" value="HNS-dep_expression_A/B"/>
</dbReference>
<name>A0A370LD66_9HYPH</name>
<keyword evidence="6" id="KW-1185">Reference proteome</keyword>
<evidence type="ECO:0000313" key="5">
    <source>
        <dbReference type="EMBL" id="RDJ29871.1"/>
    </source>
</evidence>
<feature type="chain" id="PRO_5030068630" description="HdeA/HdeB family protein" evidence="4">
    <location>
        <begin position="22"/>
        <end position="96"/>
    </location>
</feature>
<comment type="caution">
    <text evidence="5">The sequence shown here is derived from an EMBL/GenBank/DDBJ whole genome shotgun (WGS) entry which is preliminary data.</text>
</comment>
<dbReference type="Pfam" id="PF06411">
    <property type="entry name" value="HdeA"/>
    <property type="match status" value="1"/>
</dbReference>
<evidence type="ECO:0000256" key="4">
    <source>
        <dbReference type="SAM" id="SignalP"/>
    </source>
</evidence>
<proteinExistence type="predicted"/>
<accession>A0A370LD66</accession>
<dbReference type="OrthoDB" id="8163938at2"/>
<protein>
    <recommendedName>
        <fullName evidence="7">HdeA/HdeB family protein</fullName>
    </recommendedName>
</protein>
<dbReference type="RefSeq" id="WP_114827984.1">
    <property type="nucleotide sequence ID" value="NZ_QQTO01000019.1"/>
</dbReference>
<dbReference type="Gene3D" id="1.10.890.10">
    <property type="entry name" value="HNS-dependent expression A"/>
    <property type="match status" value="1"/>
</dbReference>
<sequence length="96" mass="10377">MKRAAICLLLLGCSFSAPASAQVMIDMPRITCGDYLKLPARNAQVLSAWMSGWANQKRGYSKVDLSSYPANVAAVRNWCTSNPGVTLMSAIERALP</sequence>
<evidence type="ECO:0008006" key="7">
    <source>
        <dbReference type="Google" id="ProtNLM"/>
    </source>
</evidence>
<reference evidence="6" key="1">
    <citation type="submission" date="2018-07" db="EMBL/GenBank/DDBJ databases">
        <authorList>
            <person name="Safronova V.I."/>
            <person name="Chirak E.R."/>
            <person name="Sazanova A.L."/>
        </authorList>
    </citation>
    <scope>NUCLEOTIDE SEQUENCE [LARGE SCALE GENOMIC DNA]</scope>
    <source>
        <strain evidence="6">RCAM04685</strain>
    </source>
</reference>
<dbReference type="EMBL" id="QQTP01000001">
    <property type="protein sequence ID" value="RDJ29871.1"/>
    <property type="molecule type" value="Genomic_DNA"/>
</dbReference>
<evidence type="ECO:0000256" key="3">
    <source>
        <dbReference type="ARBA" id="ARBA00023186"/>
    </source>
</evidence>
<keyword evidence="2" id="KW-0574">Periplasm</keyword>
<gene>
    <name evidence="5" type="ORF">DWE98_01390</name>
</gene>
<feature type="signal peptide" evidence="4">
    <location>
        <begin position="1"/>
        <end position="21"/>
    </location>
</feature>
<dbReference type="AlphaFoldDB" id="A0A370LD66"/>
<evidence type="ECO:0000256" key="2">
    <source>
        <dbReference type="ARBA" id="ARBA00022764"/>
    </source>
</evidence>
<keyword evidence="1 4" id="KW-0732">Signal</keyword>
<dbReference type="Proteomes" id="UP000255207">
    <property type="component" value="Unassembled WGS sequence"/>
</dbReference>
<evidence type="ECO:0000256" key="1">
    <source>
        <dbReference type="ARBA" id="ARBA00022729"/>
    </source>
</evidence>
<organism evidence="5 6">
    <name type="scientific">Bosea caraganae</name>
    <dbReference type="NCBI Taxonomy" id="2763117"/>
    <lineage>
        <taxon>Bacteria</taxon>
        <taxon>Pseudomonadati</taxon>
        <taxon>Pseudomonadota</taxon>
        <taxon>Alphaproteobacteria</taxon>
        <taxon>Hyphomicrobiales</taxon>
        <taxon>Boseaceae</taxon>
        <taxon>Bosea</taxon>
    </lineage>
</organism>
<dbReference type="InterPro" id="IPR038303">
    <property type="entry name" value="HdeA/HdeB_sf"/>
</dbReference>
<keyword evidence="3" id="KW-0143">Chaperone</keyword>
<evidence type="ECO:0000313" key="6">
    <source>
        <dbReference type="Proteomes" id="UP000255207"/>
    </source>
</evidence>